<dbReference type="GO" id="GO:0006508">
    <property type="term" value="P:proteolysis"/>
    <property type="evidence" value="ECO:0007669"/>
    <property type="project" value="UniProtKB-KW"/>
</dbReference>
<keyword evidence="5" id="KW-0378">Hydrolase</keyword>
<dbReference type="AlphaFoldDB" id="A0A0K1QBX3"/>
<keyword evidence="6" id="KW-0862">Zinc</keyword>
<feature type="compositionally biased region" description="Acidic residues" evidence="8">
    <location>
        <begin position="373"/>
        <end position="382"/>
    </location>
</feature>
<dbReference type="RefSeq" id="WP_146654071.1">
    <property type="nucleotide sequence ID" value="NZ_CP012333.1"/>
</dbReference>
<organism evidence="10 11">
    <name type="scientific">Labilithrix luteola</name>
    <dbReference type="NCBI Taxonomy" id="1391654"/>
    <lineage>
        <taxon>Bacteria</taxon>
        <taxon>Pseudomonadati</taxon>
        <taxon>Myxococcota</taxon>
        <taxon>Polyangia</taxon>
        <taxon>Polyangiales</taxon>
        <taxon>Labilitrichaceae</taxon>
        <taxon>Labilithrix</taxon>
    </lineage>
</organism>
<feature type="chain" id="PRO_5005467380" description="Murein endopeptidase" evidence="9">
    <location>
        <begin position="25"/>
        <end position="382"/>
    </location>
</feature>
<keyword evidence="11" id="KW-1185">Reference proteome</keyword>
<dbReference type="GO" id="GO:0004252">
    <property type="term" value="F:serine-type endopeptidase activity"/>
    <property type="evidence" value="ECO:0007669"/>
    <property type="project" value="InterPro"/>
</dbReference>
<accession>A0A0K1QBX3</accession>
<reference evidence="10 11" key="1">
    <citation type="submission" date="2015-08" db="EMBL/GenBank/DDBJ databases">
        <authorList>
            <person name="Babu N.S."/>
            <person name="Beckwith C.J."/>
            <person name="Beseler K.G."/>
            <person name="Brison A."/>
            <person name="Carone J.V."/>
            <person name="Caskin T.P."/>
            <person name="Diamond M."/>
            <person name="Durham M.E."/>
            <person name="Foxe J.M."/>
            <person name="Go M."/>
            <person name="Henderson B.A."/>
            <person name="Jones I.B."/>
            <person name="McGettigan J.A."/>
            <person name="Micheletti S.J."/>
            <person name="Nasrallah M.E."/>
            <person name="Ortiz D."/>
            <person name="Piller C.R."/>
            <person name="Privatt S.R."/>
            <person name="Schneider S.L."/>
            <person name="Sharp S."/>
            <person name="Smith T.C."/>
            <person name="Stanton J.D."/>
            <person name="Ullery H.E."/>
            <person name="Wilson R.J."/>
            <person name="Serrano M.G."/>
            <person name="Buck G."/>
            <person name="Lee V."/>
            <person name="Wang Y."/>
            <person name="Carvalho R."/>
            <person name="Voegtly L."/>
            <person name="Shi R."/>
            <person name="Duckworth R."/>
            <person name="Johnson A."/>
            <person name="Loviza R."/>
            <person name="Walstead R."/>
            <person name="Shah Z."/>
            <person name="Kiflezghi M."/>
            <person name="Wade K."/>
            <person name="Ball S.L."/>
            <person name="Bradley K.W."/>
            <person name="Asai D.J."/>
            <person name="Bowman C.A."/>
            <person name="Russell D.A."/>
            <person name="Pope W.H."/>
            <person name="Jacobs-Sera D."/>
            <person name="Hendrix R.W."/>
            <person name="Hatfull G.F."/>
        </authorList>
    </citation>
    <scope>NUCLEOTIDE SEQUENCE [LARGE SCALE GENOMIC DNA]</scope>
    <source>
        <strain evidence="10 11">DSM 27648</strain>
    </source>
</reference>
<feature type="region of interest" description="Disordered" evidence="8">
    <location>
        <begin position="26"/>
        <end position="51"/>
    </location>
</feature>
<evidence type="ECO:0000256" key="7">
    <source>
        <dbReference type="ARBA" id="ARBA00023049"/>
    </source>
</evidence>
<proteinExistence type="predicted"/>
<keyword evidence="3 9" id="KW-0732">Signal</keyword>
<dbReference type="Gene3D" id="3.30.1380.10">
    <property type="match status" value="1"/>
</dbReference>
<dbReference type="STRING" id="1391654.AKJ09_09939"/>
<evidence type="ECO:0000256" key="9">
    <source>
        <dbReference type="SAM" id="SignalP"/>
    </source>
</evidence>
<name>A0A0K1QBX3_9BACT</name>
<dbReference type="KEGG" id="llu:AKJ09_09939"/>
<feature type="compositionally biased region" description="Basic and acidic residues" evidence="8">
    <location>
        <begin position="317"/>
        <end position="327"/>
    </location>
</feature>
<evidence type="ECO:0008006" key="12">
    <source>
        <dbReference type="Google" id="ProtNLM"/>
    </source>
</evidence>
<dbReference type="GO" id="GO:0008237">
    <property type="term" value="F:metallopeptidase activity"/>
    <property type="evidence" value="ECO:0007669"/>
    <property type="project" value="UniProtKB-KW"/>
</dbReference>
<keyword evidence="7" id="KW-0482">Metalloprotease</keyword>
<dbReference type="Pfam" id="PF03411">
    <property type="entry name" value="Peptidase_M74"/>
    <property type="match status" value="1"/>
</dbReference>
<dbReference type="EMBL" id="CP012333">
    <property type="protein sequence ID" value="AKV03276.1"/>
    <property type="molecule type" value="Genomic_DNA"/>
</dbReference>
<evidence type="ECO:0000313" key="10">
    <source>
        <dbReference type="EMBL" id="AKV03276.1"/>
    </source>
</evidence>
<keyword evidence="4" id="KW-0574">Periplasm</keyword>
<feature type="compositionally biased region" description="Polar residues" evidence="8">
    <location>
        <begin position="281"/>
        <end position="295"/>
    </location>
</feature>
<gene>
    <name evidence="10" type="ORF">AKJ09_09939</name>
</gene>
<evidence type="ECO:0000256" key="1">
    <source>
        <dbReference type="ARBA" id="ARBA00022670"/>
    </source>
</evidence>
<dbReference type="Proteomes" id="UP000064967">
    <property type="component" value="Chromosome"/>
</dbReference>
<evidence type="ECO:0000313" key="11">
    <source>
        <dbReference type="Proteomes" id="UP000064967"/>
    </source>
</evidence>
<dbReference type="OrthoDB" id="5513628at2"/>
<evidence type="ECO:0000256" key="6">
    <source>
        <dbReference type="ARBA" id="ARBA00022833"/>
    </source>
</evidence>
<dbReference type="GO" id="GO:0046872">
    <property type="term" value="F:metal ion binding"/>
    <property type="evidence" value="ECO:0007669"/>
    <property type="project" value="UniProtKB-KW"/>
</dbReference>
<keyword evidence="1" id="KW-0645">Protease</keyword>
<dbReference type="GO" id="GO:0030288">
    <property type="term" value="C:outer membrane-bounded periplasmic space"/>
    <property type="evidence" value="ECO:0007669"/>
    <property type="project" value="InterPro"/>
</dbReference>
<evidence type="ECO:0000256" key="4">
    <source>
        <dbReference type="ARBA" id="ARBA00022764"/>
    </source>
</evidence>
<feature type="signal peptide" evidence="9">
    <location>
        <begin position="1"/>
        <end position="24"/>
    </location>
</feature>
<dbReference type="InterPro" id="IPR005073">
    <property type="entry name" value="Peptidase_M74"/>
</dbReference>
<evidence type="ECO:0000256" key="3">
    <source>
        <dbReference type="ARBA" id="ARBA00022729"/>
    </source>
</evidence>
<dbReference type="InterPro" id="IPR009045">
    <property type="entry name" value="Zn_M74/Hedgehog-like"/>
</dbReference>
<evidence type="ECO:0000256" key="8">
    <source>
        <dbReference type="SAM" id="MobiDB-lite"/>
    </source>
</evidence>
<sequence>MSSFFRCRHLALAAFVLVPAVANAAPPATRKASPPTPSANANANGNRHGSTARVASASSHVAMGKSIGSPTEGHLVGGARLTEGTHLRFYPVYNEGDVRWGLESLVNLIDRSARAVKKQFPDAVLSVGHLSKPGGGEVDRHASHESGRDADIGFYVKNVAGKAVYAEHMVAFKGDGTAPSWPGAHFDDAKNWALVAAMLSDANCHITHIFVATPIRERLLSYAQKSGAPASLRVRASEVLAQPRGALPHDDHFHVRIGCPPGMDKCIEQPIAKSKGRAHSSVANARTHASPSNRAPVSRAPAKAPAKPAPAPAPAPERSERGEESAKSDSIIPSLAPDIPGLGSAVIPAPLGGMRSPWGGTKEPVAPASPPIDDPDGVLEGR</sequence>
<dbReference type="SUPFAM" id="SSF55166">
    <property type="entry name" value="Hedgehog/DD-peptidase"/>
    <property type="match status" value="1"/>
</dbReference>
<evidence type="ECO:0000256" key="2">
    <source>
        <dbReference type="ARBA" id="ARBA00022723"/>
    </source>
</evidence>
<feature type="region of interest" description="Disordered" evidence="8">
    <location>
        <begin position="273"/>
        <end position="382"/>
    </location>
</feature>
<protein>
    <recommendedName>
        <fullName evidence="12">Murein endopeptidase</fullName>
    </recommendedName>
</protein>
<evidence type="ECO:0000256" key="5">
    <source>
        <dbReference type="ARBA" id="ARBA00022801"/>
    </source>
</evidence>
<keyword evidence="2" id="KW-0479">Metal-binding</keyword>